<dbReference type="Pfam" id="PF00394">
    <property type="entry name" value="Cu-oxidase"/>
    <property type="match status" value="2"/>
</dbReference>
<dbReference type="Gene3D" id="2.60.40.420">
    <property type="entry name" value="Cupredoxins - blue copper proteins"/>
    <property type="match status" value="6"/>
</dbReference>
<name>A0AA41V663_PAPNU</name>
<dbReference type="Pfam" id="PF07732">
    <property type="entry name" value="Cu-oxidase_3"/>
    <property type="match status" value="2"/>
</dbReference>
<evidence type="ECO:0000313" key="7">
    <source>
        <dbReference type="Proteomes" id="UP001177140"/>
    </source>
</evidence>
<evidence type="ECO:0000259" key="3">
    <source>
        <dbReference type="Pfam" id="PF00394"/>
    </source>
</evidence>
<keyword evidence="7" id="KW-1185">Reference proteome</keyword>
<dbReference type="InterPro" id="IPR045087">
    <property type="entry name" value="Cu-oxidase_fam"/>
</dbReference>
<feature type="domain" description="Plastocyanin-like" evidence="4">
    <location>
        <begin position="378"/>
        <end position="517"/>
    </location>
</feature>
<feature type="domain" description="Plastocyanin-like" evidence="5">
    <location>
        <begin position="607"/>
        <end position="720"/>
    </location>
</feature>
<dbReference type="PANTHER" id="PTHR11709:SF115">
    <property type="entry name" value="OS07G0119400 PROTEIN"/>
    <property type="match status" value="1"/>
</dbReference>
<feature type="domain" description="Plastocyanin-like" evidence="5">
    <location>
        <begin position="34"/>
        <end position="147"/>
    </location>
</feature>
<evidence type="ECO:0000256" key="1">
    <source>
        <dbReference type="ARBA" id="ARBA00010609"/>
    </source>
</evidence>
<protein>
    <recommendedName>
        <fullName evidence="8">L-ascorbate oxidase</fullName>
    </recommendedName>
</protein>
<dbReference type="InterPro" id="IPR011707">
    <property type="entry name" value="Cu-oxidase-like_N"/>
</dbReference>
<dbReference type="InterPro" id="IPR001117">
    <property type="entry name" value="Cu-oxidase_2nd"/>
</dbReference>
<dbReference type="GO" id="GO:0005507">
    <property type="term" value="F:copper ion binding"/>
    <property type="evidence" value="ECO:0007669"/>
    <property type="project" value="InterPro"/>
</dbReference>
<evidence type="ECO:0000259" key="4">
    <source>
        <dbReference type="Pfam" id="PF07731"/>
    </source>
</evidence>
<dbReference type="PANTHER" id="PTHR11709">
    <property type="entry name" value="MULTI-COPPER OXIDASE"/>
    <property type="match status" value="1"/>
</dbReference>
<gene>
    <name evidence="6" type="ORF">MKW94_004770</name>
</gene>
<dbReference type="SUPFAM" id="SSF49503">
    <property type="entry name" value="Cupredoxins"/>
    <property type="match status" value="6"/>
</dbReference>
<accession>A0AA41V663</accession>
<feature type="domain" description="Plastocyanin-like" evidence="3">
    <location>
        <begin position="160"/>
        <end position="295"/>
    </location>
</feature>
<evidence type="ECO:0000313" key="6">
    <source>
        <dbReference type="EMBL" id="MCL7026043.1"/>
    </source>
</evidence>
<dbReference type="EMBL" id="JAJJMA010051898">
    <property type="protein sequence ID" value="MCL7026043.1"/>
    <property type="molecule type" value="Genomic_DNA"/>
</dbReference>
<dbReference type="AlphaFoldDB" id="A0AA41V663"/>
<dbReference type="InterPro" id="IPR008972">
    <property type="entry name" value="Cupredoxin"/>
</dbReference>
<dbReference type="CDD" id="cd13846">
    <property type="entry name" value="CuRO_1_AAO_like_1"/>
    <property type="match status" value="2"/>
</dbReference>
<dbReference type="Pfam" id="PF07731">
    <property type="entry name" value="Cu-oxidase_2"/>
    <property type="match status" value="2"/>
</dbReference>
<dbReference type="InterPro" id="IPR034273">
    <property type="entry name" value="CuRO_1_AAO-like"/>
</dbReference>
<organism evidence="6 7">
    <name type="scientific">Papaver nudicaule</name>
    <name type="common">Iceland poppy</name>
    <dbReference type="NCBI Taxonomy" id="74823"/>
    <lineage>
        <taxon>Eukaryota</taxon>
        <taxon>Viridiplantae</taxon>
        <taxon>Streptophyta</taxon>
        <taxon>Embryophyta</taxon>
        <taxon>Tracheophyta</taxon>
        <taxon>Spermatophyta</taxon>
        <taxon>Magnoliopsida</taxon>
        <taxon>Ranunculales</taxon>
        <taxon>Papaveraceae</taxon>
        <taxon>Papaveroideae</taxon>
        <taxon>Papaver</taxon>
    </lineage>
</organism>
<keyword evidence="2" id="KW-0732">Signal</keyword>
<feature type="chain" id="PRO_5041356699" description="L-ascorbate oxidase" evidence="2">
    <location>
        <begin position="24"/>
        <end position="1113"/>
    </location>
</feature>
<comment type="caution">
    <text evidence="6">The sequence shown here is derived from an EMBL/GenBank/DDBJ whole genome shotgun (WGS) entry which is preliminary data.</text>
</comment>
<evidence type="ECO:0000256" key="2">
    <source>
        <dbReference type="SAM" id="SignalP"/>
    </source>
</evidence>
<dbReference type="InterPro" id="IPR011706">
    <property type="entry name" value="Cu-oxidase_C"/>
</dbReference>
<feature type="signal peptide" evidence="2">
    <location>
        <begin position="1"/>
        <end position="23"/>
    </location>
</feature>
<evidence type="ECO:0008006" key="8">
    <source>
        <dbReference type="Google" id="ProtNLM"/>
    </source>
</evidence>
<sequence>MRGSRSMLLLLLACLGAVMVVEAEDPYRYFTWVVTYGTISPLGTPQQGILINGQFPGPRLDCVTNDNVMVNVINKIDQPFLLTWNGIKNRKSSYQDGTLGTNCPIPPGRNFTYHLQVKDQIGTFMYFPSTQMHKASGGFGGINMYTRPKIPLPFAEPADDFHLLLGDWYKAGHKALQNTLDSGKKLAFPDGLLINGKQKGIKFTGDPGKTYMIRLSNVGLSTSINFRIQGHKMKLVEMGGSHTVQETYTSLDVHVGQSLAVLVTLNQQAKDYFIVASSRFTSRVLTSTGYLTYSNSKVKASGTLPVGPSASDVPWSLKQARSFRCNLTASAARPNPQGTYHYGSERIVTTIKISNSEAKINGKLRYAINGMSYVNPDTPLKLADYFNIPGVFDLKSFNKKTASSTPAKFGTPVIGAQLHDFVEVIFSNKENTIQSWYIAGTDFWVAGYGPLKWKAAHRKQYNLVDAPKGYTIQVYPKSWTAVLVSLDNKGMWNLRSQIWPRRYLGQELYVKVWNDEKSLYTEYDIPKNALLCGKARGKHLMFHRHLLSSTTVNIKSGQFQYRKKIDAEEKPGGTSMMLRVLVGVLACLGAVMVVEAEDPYRYFTWVVTYGTISPLGTPQQGILINGQFPGPRLDIVTNDNVIINVINKIDQPFLLTWNGIKNRKSSWQDGTLGTNCPIPPGRNFTYHVQVKDQIGTFMYFPSLLMQKASGGFGGINMYTRPKIPLPFAEPAGDFHLLLSDWNRAGHKALQNTLDSGRKLAFPDGLLINGVQRGIKFTGDPGKTYMIRLSNVGLSTSINFRIQGHNMKLVEMGGSHTIQETYDSFDIHVGQSLSVLVTLNQRAKDYFIVVSSRFTSRVLTSTGYLTYSNSQEKASGAMPIGPSASDVAWSMKQARSFRCNMTASAARPNPQGTYHYGSEKIVATYRISNSEAKIDGKLRYAINGISYINPDTPLKLADYFNIPGVFDLKSFNKKTASSTPAKYGTPVIGAQLHDFVEIIFSNKEDTIQSWYLAGNDFWIVGFGPLKWTAAQRKNYNAVDAPKGYTIQVYPKSWTAILVSLDNKGMWNLRSQIWPRRYLGQELYVKVWNNERSLYTEYNIPKNALLCGKARGQHT</sequence>
<dbReference type="GO" id="GO:0016491">
    <property type="term" value="F:oxidoreductase activity"/>
    <property type="evidence" value="ECO:0007669"/>
    <property type="project" value="InterPro"/>
</dbReference>
<evidence type="ECO:0000259" key="5">
    <source>
        <dbReference type="Pfam" id="PF07732"/>
    </source>
</evidence>
<reference evidence="6" key="1">
    <citation type="submission" date="2022-03" db="EMBL/GenBank/DDBJ databases">
        <title>A functionally conserved STORR gene fusion in Papaver species that diverged 16.8 million years ago.</title>
        <authorList>
            <person name="Catania T."/>
        </authorList>
    </citation>
    <scope>NUCLEOTIDE SEQUENCE</scope>
    <source>
        <strain evidence="6">S-191538</strain>
    </source>
</reference>
<comment type="similarity">
    <text evidence="1">Belongs to the multicopper oxidase family.</text>
</comment>
<dbReference type="Proteomes" id="UP001177140">
    <property type="component" value="Unassembled WGS sequence"/>
</dbReference>
<feature type="domain" description="Plastocyanin-like" evidence="3">
    <location>
        <begin position="734"/>
        <end position="868"/>
    </location>
</feature>
<feature type="domain" description="Plastocyanin-like" evidence="4">
    <location>
        <begin position="951"/>
        <end position="1089"/>
    </location>
</feature>
<proteinExistence type="inferred from homology"/>